<dbReference type="SUPFAM" id="SSF47413">
    <property type="entry name" value="lambda repressor-like DNA-binding domains"/>
    <property type="match status" value="1"/>
</dbReference>
<dbReference type="SUPFAM" id="SSF53822">
    <property type="entry name" value="Periplasmic binding protein-like I"/>
    <property type="match status" value="1"/>
</dbReference>
<dbReference type="InterPro" id="IPR010982">
    <property type="entry name" value="Lambda_DNA-bd_dom_sf"/>
</dbReference>
<dbReference type="Pfam" id="PF00356">
    <property type="entry name" value="LacI"/>
    <property type="match status" value="1"/>
</dbReference>
<proteinExistence type="predicted"/>
<name>A0A9D2M201_9FIRM</name>
<comment type="caution">
    <text evidence="5">The sequence shown here is derived from an EMBL/GenBank/DDBJ whole genome shotgun (WGS) entry which is preliminary data.</text>
</comment>
<feature type="domain" description="HTH lacI-type" evidence="4">
    <location>
        <begin position="1"/>
        <end position="56"/>
    </location>
</feature>
<dbReference type="PROSITE" id="PS00356">
    <property type="entry name" value="HTH_LACI_1"/>
    <property type="match status" value="1"/>
</dbReference>
<evidence type="ECO:0000256" key="1">
    <source>
        <dbReference type="ARBA" id="ARBA00023015"/>
    </source>
</evidence>
<dbReference type="Proteomes" id="UP000824209">
    <property type="component" value="Unassembled WGS sequence"/>
</dbReference>
<dbReference type="Gene3D" id="1.10.260.40">
    <property type="entry name" value="lambda repressor-like DNA-binding domains"/>
    <property type="match status" value="1"/>
</dbReference>
<dbReference type="AlphaFoldDB" id="A0A9D2M201"/>
<dbReference type="CDD" id="cd01392">
    <property type="entry name" value="HTH_LacI"/>
    <property type="match status" value="1"/>
</dbReference>
<dbReference type="InterPro" id="IPR046335">
    <property type="entry name" value="LacI/GalR-like_sensor"/>
</dbReference>
<accession>A0A9D2M201</accession>
<evidence type="ECO:0000256" key="3">
    <source>
        <dbReference type="ARBA" id="ARBA00023163"/>
    </source>
</evidence>
<dbReference type="SMART" id="SM00354">
    <property type="entry name" value="HTH_LACI"/>
    <property type="match status" value="1"/>
</dbReference>
<organism evidence="5 6">
    <name type="scientific">Candidatus Ruthenibacterium avium</name>
    <dbReference type="NCBI Taxonomy" id="2838751"/>
    <lineage>
        <taxon>Bacteria</taxon>
        <taxon>Bacillati</taxon>
        <taxon>Bacillota</taxon>
        <taxon>Clostridia</taxon>
        <taxon>Eubacteriales</taxon>
        <taxon>Oscillospiraceae</taxon>
        <taxon>Ruthenibacterium</taxon>
    </lineage>
</organism>
<dbReference type="GO" id="GO:0003700">
    <property type="term" value="F:DNA-binding transcription factor activity"/>
    <property type="evidence" value="ECO:0007669"/>
    <property type="project" value="TreeGrafter"/>
</dbReference>
<keyword evidence="2" id="KW-0238">DNA-binding</keyword>
<gene>
    <name evidence="5" type="ORF">H9943_03835</name>
</gene>
<evidence type="ECO:0000256" key="2">
    <source>
        <dbReference type="ARBA" id="ARBA00023125"/>
    </source>
</evidence>
<sequence length="340" mass="37374">MTLKEIADLAGVSIMTVSNVINGKYNRVSEKTIEKVNAIIRESGYVPNLNARSLTSKSSNIVQIIISADEADGEENYLENPYISSMVGTIEKELRHSGYYTMVRSVSKKTDVSALLKNWNMDGIIFLYPHSDEYLKKLAQNISCPIAVFDSNVQDDNIITVSSDDEKGLYLSTKYLINRGHKQIAFVADYEGNGVLTTRFHGYCRALAESDIPYRPELVFSNPPSYEGGIAAGKRIASCQAGITAVVTTADICAIGVMEGARLEGCRIPVDLSIIGYDNLNLCQYTTPKLTSVSQNITQKAVLATQLLLERIQTGKNSGSFRLKTDVEIVERQSAVSLFL</sequence>
<dbReference type="PANTHER" id="PTHR30146">
    <property type="entry name" value="LACI-RELATED TRANSCRIPTIONAL REPRESSOR"/>
    <property type="match status" value="1"/>
</dbReference>
<dbReference type="InterPro" id="IPR000843">
    <property type="entry name" value="HTH_LacI"/>
</dbReference>
<keyword evidence="3" id="KW-0804">Transcription</keyword>
<reference evidence="5" key="1">
    <citation type="journal article" date="2021" name="PeerJ">
        <title>Extensive microbial diversity within the chicken gut microbiome revealed by metagenomics and culture.</title>
        <authorList>
            <person name="Gilroy R."/>
            <person name="Ravi A."/>
            <person name="Getino M."/>
            <person name="Pursley I."/>
            <person name="Horton D.L."/>
            <person name="Alikhan N.F."/>
            <person name="Baker D."/>
            <person name="Gharbi K."/>
            <person name="Hall N."/>
            <person name="Watson M."/>
            <person name="Adriaenssens E.M."/>
            <person name="Foster-Nyarko E."/>
            <person name="Jarju S."/>
            <person name="Secka A."/>
            <person name="Antonio M."/>
            <person name="Oren A."/>
            <person name="Chaudhuri R.R."/>
            <person name="La Ragione R."/>
            <person name="Hildebrand F."/>
            <person name="Pallen M.J."/>
        </authorList>
    </citation>
    <scope>NUCLEOTIDE SEQUENCE</scope>
    <source>
        <strain evidence="5">ChiBcec8-14828</strain>
    </source>
</reference>
<dbReference type="PANTHER" id="PTHR30146:SF24">
    <property type="entry name" value="XYLOSE OPERON REGULATORY PROTEIN"/>
    <property type="match status" value="1"/>
</dbReference>
<dbReference type="GO" id="GO:0000976">
    <property type="term" value="F:transcription cis-regulatory region binding"/>
    <property type="evidence" value="ECO:0007669"/>
    <property type="project" value="TreeGrafter"/>
</dbReference>
<dbReference type="EMBL" id="DWYA01000037">
    <property type="protein sequence ID" value="HJB39507.1"/>
    <property type="molecule type" value="Genomic_DNA"/>
</dbReference>
<evidence type="ECO:0000259" key="4">
    <source>
        <dbReference type="PROSITE" id="PS50932"/>
    </source>
</evidence>
<evidence type="ECO:0000313" key="6">
    <source>
        <dbReference type="Proteomes" id="UP000824209"/>
    </source>
</evidence>
<reference evidence="5" key="2">
    <citation type="submission" date="2021-04" db="EMBL/GenBank/DDBJ databases">
        <authorList>
            <person name="Gilroy R."/>
        </authorList>
    </citation>
    <scope>NUCLEOTIDE SEQUENCE</scope>
    <source>
        <strain evidence="5">ChiBcec8-14828</strain>
    </source>
</reference>
<evidence type="ECO:0000313" key="5">
    <source>
        <dbReference type="EMBL" id="HJB39507.1"/>
    </source>
</evidence>
<keyword evidence="1" id="KW-0805">Transcription regulation</keyword>
<dbReference type="PROSITE" id="PS50932">
    <property type="entry name" value="HTH_LACI_2"/>
    <property type="match status" value="1"/>
</dbReference>
<dbReference type="Pfam" id="PF13377">
    <property type="entry name" value="Peripla_BP_3"/>
    <property type="match status" value="1"/>
</dbReference>
<dbReference type="CDD" id="cd06267">
    <property type="entry name" value="PBP1_LacI_sugar_binding-like"/>
    <property type="match status" value="1"/>
</dbReference>
<dbReference type="Gene3D" id="3.40.50.2300">
    <property type="match status" value="2"/>
</dbReference>
<protein>
    <submittedName>
        <fullName evidence="5">LacI family transcriptional regulator</fullName>
    </submittedName>
</protein>
<dbReference type="InterPro" id="IPR028082">
    <property type="entry name" value="Peripla_BP_I"/>
</dbReference>